<gene>
    <name evidence="2" type="ORF">B879_00036</name>
</gene>
<keyword evidence="1" id="KW-0472">Membrane</keyword>
<dbReference type="AlphaFoldDB" id="K1LGF3"/>
<evidence type="ECO:0000313" key="3">
    <source>
        <dbReference type="Proteomes" id="UP000004478"/>
    </source>
</evidence>
<sequence>MKNSRFYLLITILLLLLVLLGFGPRFYLRPFFDQPRHMQMDSLPILFVLHGVLMTAWYVLLVVQSALINSNKIKWHMRLGWGLGVIAFLAVISAIPVMMGFAPRMLALGFLDVTNSDRFWFQNVQWTNDIFALVTFSSMVCIGLINRNNKALHRTMMLFASMAFTGPATARLLEWLAPSSIITGTVIIYFSFPLAVLLHDWIVAKKFPKYPFYGLLTLLVLMFLTFFLPSTEFWSQVFLKHLG</sequence>
<feature type="transmembrane region" description="Helical" evidence="1">
    <location>
        <begin position="79"/>
        <end position="106"/>
    </location>
</feature>
<feature type="transmembrane region" description="Helical" evidence="1">
    <location>
        <begin position="157"/>
        <end position="173"/>
    </location>
</feature>
<evidence type="ECO:0000256" key="1">
    <source>
        <dbReference type="SAM" id="Phobius"/>
    </source>
</evidence>
<accession>K1LGF3</accession>
<evidence type="ECO:0000313" key="2">
    <source>
        <dbReference type="EMBL" id="EKB51242.1"/>
    </source>
</evidence>
<dbReference type="EMBL" id="AMGM01000001">
    <property type="protein sequence ID" value="EKB51242.1"/>
    <property type="molecule type" value="Genomic_DNA"/>
</dbReference>
<name>K1LGF3_CECL9</name>
<dbReference type="Proteomes" id="UP000004478">
    <property type="component" value="Unassembled WGS sequence"/>
</dbReference>
<protein>
    <recommendedName>
        <fullName evidence="4">DUF2306 domain-containing protein</fullName>
    </recommendedName>
</protein>
<reference evidence="2 3" key="1">
    <citation type="journal article" date="2012" name="J. Bacteriol.">
        <title>Draft Genome Sequence of Cecembia lonarensis Strain LW9T, Isolated from Lonar Lake, a Haloalkaline Lake in India.</title>
        <authorList>
            <person name="Shivaji S."/>
            <person name="Ara S."/>
            <person name="Singh A."/>
            <person name="Pinnaka A.K."/>
        </authorList>
    </citation>
    <scope>NUCLEOTIDE SEQUENCE [LARGE SCALE GENOMIC DNA]</scope>
    <source>
        <strain evidence="2 3">LW9</strain>
    </source>
</reference>
<evidence type="ECO:0008006" key="4">
    <source>
        <dbReference type="Google" id="ProtNLM"/>
    </source>
</evidence>
<feature type="transmembrane region" description="Helical" evidence="1">
    <location>
        <begin position="179"/>
        <end position="198"/>
    </location>
</feature>
<organism evidence="2 3">
    <name type="scientific">Cecembia lonarensis (strain CCUG 58316 / KCTC 22772 / LW9)</name>
    <dbReference type="NCBI Taxonomy" id="1225176"/>
    <lineage>
        <taxon>Bacteria</taxon>
        <taxon>Pseudomonadati</taxon>
        <taxon>Bacteroidota</taxon>
        <taxon>Cytophagia</taxon>
        <taxon>Cytophagales</taxon>
        <taxon>Cyclobacteriaceae</taxon>
        <taxon>Cecembia</taxon>
    </lineage>
</organism>
<comment type="caution">
    <text evidence="2">The sequence shown here is derived from an EMBL/GenBank/DDBJ whole genome shotgun (WGS) entry which is preliminary data.</text>
</comment>
<keyword evidence="3" id="KW-1185">Reference proteome</keyword>
<proteinExistence type="predicted"/>
<feature type="transmembrane region" description="Helical" evidence="1">
    <location>
        <begin position="45"/>
        <end position="67"/>
    </location>
</feature>
<dbReference type="RefSeq" id="WP_009183091.1">
    <property type="nucleotide sequence ID" value="NZ_AMGM01000001.1"/>
</dbReference>
<dbReference type="OrthoDB" id="835926at2"/>
<keyword evidence="1" id="KW-1133">Transmembrane helix</keyword>
<keyword evidence="1" id="KW-0812">Transmembrane</keyword>
<feature type="transmembrane region" description="Helical" evidence="1">
    <location>
        <begin position="210"/>
        <end position="228"/>
    </location>
</feature>
<feature type="transmembrane region" description="Helical" evidence="1">
    <location>
        <begin position="126"/>
        <end position="145"/>
    </location>
</feature>